<gene>
    <name evidence="9" type="ORF">H3Z74_22390</name>
</gene>
<dbReference type="GO" id="GO:0005886">
    <property type="term" value="C:plasma membrane"/>
    <property type="evidence" value="ECO:0007669"/>
    <property type="project" value="UniProtKB-SubCell"/>
</dbReference>
<feature type="transmembrane region" description="Helical" evidence="8">
    <location>
        <begin position="267"/>
        <end position="289"/>
    </location>
</feature>
<dbReference type="InterPro" id="IPR050297">
    <property type="entry name" value="LipidA_mod_glycosyltrf_83"/>
</dbReference>
<keyword evidence="2" id="KW-1003">Cell membrane</keyword>
<keyword evidence="4 9" id="KW-0808">Transferase</keyword>
<accession>A0A7H0LI71</accession>
<feature type="transmembrane region" description="Helical" evidence="8">
    <location>
        <begin position="144"/>
        <end position="162"/>
    </location>
</feature>
<dbReference type="KEGG" id="spap:H3Z74_22390"/>
<keyword evidence="10" id="KW-1185">Reference proteome</keyword>
<evidence type="ECO:0000256" key="7">
    <source>
        <dbReference type="ARBA" id="ARBA00023136"/>
    </source>
</evidence>
<evidence type="ECO:0000256" key="6">
    <source>
        <dbReference type="ARBA" id="ARBA00022989"/>
    </source>
</evidence>
<evidence type="ECO:0000256" key="3">
    <source>
        <dbReference type="ARBA" id="ARBA00022676"/>
    </source>
</evidence>
<feature type="transmembrane region" description="Helical" evidence="8">
    <location>
        <begin position="192"/>
        <end position="208"/>
    </location>
</feature>
<dbReference type="RefSeq" id="WP_187761689.1">
    <property type="nucleotide sequence ID" value="NZ_CP061038.1"/>
</dbReference>
<feature type="transmembrane region" description="Helical" evidence="8">
    <location>
        <begin position="215"/>
        <end position="239"/>
    </location>
</feature>
<dbReference type="PANTHER" id="PTHR33908">
    <property type="entry name" value="MANNOSYLTRANSFERASE YKCB-RELATED"/>
    <property type="match status" value="1"/>
</dbReference>
<feature type="transmembrane region" description="Helical" evidence="8">
    <location>
        <begin position="310"/>
        <end position="328"/>
    </location>
</feature>
<dbReference type="AlphaFoldDB" id="A0A7H0LI71"/>
<sequence>MNDSSALTWRTSLLDRLSTPLGAAWLCLFVALVARAVQFGNPVIHVDDQFYLFVGDRMWHGAMPYRDIWDRKPVGLFLIFAAIRALGGEGVIQYQLVATGFVAATAIVIRAIARRIANPRGATAAGIVYLTSLGISGGDGGQSPVFYNLFVAVSVWAMLAALERPRFDRRAVLLGSAAMLLMGLAIQIKYTVLFEGGFLGLVLLWRAWKSGLSPAAVLMLALGWTILGLAPTGAAWWYFAAAGQGDAFVYANFTSIFDRRAEPVDVVLGRLAAIIIRLIPLSVAAWYGIAGARARDPDETPSKSLARRIIAGWALAALGAVLIFGSYFDHYALPLYVPLAVAAAPLMGDPRSGVALIIRGRSRLMTTAVFLMLATSIVTATTSARFRKERGTGAEVREMAAMLKPLLKDCLYIYDGDPILYMMTNSCLPTRWPFPDHLNNKREVGAVGVDALTEMRRIMANRPTYVVSRTSPQSKTYTPGWDEMQVDLARDYRSVAEWQVGPSKRVIYQRIPGH</sequence>
<evidence type="ECO:0000313" key="10">
    <source>
        <dbReference type="Proteomes" id="UP000516148"/>
    </source>
</evidence>
<dbReference type="EMBL" id="CP061038">
    <property type="protein sequence ID" value="QNQ09374.1"/>
    <property type="molecule type" value="Genomic_DNA"/>
</dbReference>
<evidence type="ECO:0000256" key="1">
    <source>
        <dbReference type="ARBA" id="ARBA00004651"/>
    </source>
</evidence>
<dbReference type="GO" id="GO:0009103">
    <property type="term" value="P:lipopolysaccharide biosynthetic process"/>
    <property type="evidence" value="ECO:0007669"/>
    <property type="project" value="UniProtKB-ARBA"/>
</dbReference>
<keyword evidence="5 8" id="KW-0812">Transmembrane</keyword>
<keyword evidence="3" id="KW-0328">Glycosyltransferase</keyword>
<reference evidence="9 10" key="1">
    <citation type="submission" date="2020-09" db="EMBL/GenBank/DDBJ databases">
        <title>Sphingomonas sp., a new species isolated from pork steak.</title>
        <authorList>
            <person name="Heidler von Heilborn D."/>
        </authorList>
    </citation>
    <scope>NUCLEOTIDE SEQUENCE [LARGE SCALE GENOMIC DNA]</scope>
    <source>
        <strain evidence="10">S8-3T</strain>
    </source>
</reference>
<organism evidence="9 10">
    <name type="scientific">Sphingomonas alpina</name>
    <dbReference type="NCBI Taxonomy" id="653931"/>
    <lineage>
        <taxon>Bacteria</taxon>
        <taxon>Pseudomonadati</taxon>
        <taxon>Pseudomonadota</taxon>
        <taxon>Alphaproteobacteria</taxon>
        <taxon>Sphingomonadales</taxon>
        <taxon>Sphingomonadaceae</taxon>
        <taxon>Sphingomonas</taxon>
    </lineage>
</organism>
<evidence type="ECO:0000256" key="2">
    <source>
        <dbReference type="ARBA" id="ARBA00022475"/>
    </source>
</evidence>
<comment type="subcellular location">
    <subcellularLocation>
        <location evidence="1">Cell membrane</location>
        <topology evidence="1">Multi-pass membrane protein</topology>
    </subcellularLocation>
</comment>
<evidence type="ECO:0000256" key="4">
    <source>
        <dbReference type="ARBA" id="ARBA00022679"/>
    </source>
</evidence>
<evidence type="ECO:0000256" key="5">
    <source>
        <dbReference type="ARBA" id="ARBA00022692"/>
    </source>
</evidence>
<keyword evidence="7 8" id="KW-0472">Membrane</keyword>
<proteinExistence type="predicted"/>
<dbReference type="PANTHER" id="PTHR33908:SF11">
    <property type="entry name" value="MEMBRANE PROTEIN"/>
    <property type="match status" value="1"/>
</dbReference>
<evidence type="ECO:0000256" key="8">
    <source>
        <dbReference type="SAM" id="Phobius"/>
    </source>
</evidence>
<keyword evidence="6 8" id="KW-1133">Transmembrane helix</keyword>
<name>A0A7H0LI71_9SPHN</name>
<feature type="transmembrane region" description="Helical" evidence="8">
    <location>
        <begin position="91"/>
        <end position="109"/>
    </location>
</feature>
<dbReference type="Proteomes" id="UP000516148">
    <property type="component" value="Chromosome"/>
</dbReference>
<protein>
    <submittedName>
        <fullName evidence="9">Glycosyltransferase family 39 protein</fullName>
    </submittedName>
</protein>
<evidence type="ECO:0000313" key="9">
    <source>
        <dbReference type="EMBL" id="QNQ09374.1"/>
    </source>
</evidence>
<dbReference type="GO" id="GO:0016763">
    <property type="term" value="F:pentosyltransferase activity"/>
    <property type="evidence" value="ECO:0007669"/>
    <property type="project" value="TreeGrafter"/>
</dbReference>
<feature type="transmembrane region" description="Helical" evidence="8">
    <location>
        <begin position="364"/>
        <end position="382"/>
    </location>
</feature>